<dbReference type="InterPro" id="IPR022190">
    <property type="entry name" value="DUF3716"/>
</dbReference>
<dbReference type="InterPro" id="IPR013087">
    <property type="entry name" value="Znf_C2H2_type"/>
</dbReference>
<gene>
    <name evidence="3" type="ORF">B0T19DRAFT_427561</name>
</gene>
<reference evidence="3" key="1">
    <citation type="journal article" date="2023" name="Mol. Phylogenet. Evol.">
        <title>Genome-scale phylogeny and comparative genomics of the fungal order Sordariales.</title>
        <authorList>
            <person name="Hensen N."/>
            <person name="Bonometti L."/>
            <person name="Westerberg I."/>
            <person name="Brannstrom I.O."/>
            <person name="Guillou S."/>
            <person name="Cros-Aarteil S."/>
            <person name="Calhoun S."/>
            <person name="Haridas S."/>
            <person name="Kuo A."/>
            <person name="Mondo S."/>
            <person name="Pangilinan J."/>
            <person name="Riley R."/>
            <person name="LaButti K."/>
            <person name="Andreopoulos B."/>
            <person name="Lipzen A."/>
            <person name="Chen C."/>
            <person name="Yan M."/>
            <person name="Daum C."/>
            <person name="Ng V."/>
            <person name="Clum A."/>
            <person name="Steindorff A."/>
            <person name="Ohm R.A."/>
            <person name="Martin F."/>
            <person name="Silar P."/>
            <person name="Natvig D.O."/>
            <person name="Lalanne C."/>
            <person name="Gautier V."/>
            <person name="Ament-Velasquez S.L."/>
            <person name="Kruys A."/>
            <person name="Hutchinson M.I."/>
            <person name="Powell A.J."/>
            <person name="Barry K."/>
            <person name="Miller A.N."/>
            <person name="Grigoriev I.V."/>
            <person name="Debuchy R."/>
            <person name="Gladieux P."/>
            <person name="Hiltunen Thoren M."/>
            <person name="Johannesson H."/>
        </authorList>
    </citation>
    <scope>NUCLEOTIDE SEQUENCE</scope>
    <source>
        <strain evidence="3">SMH4131-1</strain>
    </source>
</reference>
<organism evidence="3 4">
    <name type="scientific">Cercophora scortea</name>
    <dbReference type="NCBI Taxonomy" id="314031"/>
    <lineage>
        <taxon>Eukaryota</taxon>
        <taxon>Fungi</taxon>
        <taxon>Dikarya</taxon>
        <taxon>Ascomycota</taxon>
        <taxon>Pezizomycotina</taxon>
        <taxon>Sordariomycetes</taxon>
        <taxon>Sordariomycetidae</taxon>
        <taxon>Sordariales</taxon>
        <taxon>Lasiosphaeriaceae</taxon>
        <taxon>Cercophora</taxon>
    </lineage>
</organism>
<protein>
    <recommendedName>
        <fullName evidence="2">C2H2-type domain-containing protein</fullName>
    </recommendedName>
</protein>
<comment type="caution">
    <text evidence="3">The sequence shown here is derived from an EMBL/GenBank/DDBJ whole genome shotgun (WGS) entry which is preliminary data.</text>
</comment>
<reference evidence="3" key="2">
    <citation type="submission" date="2023-06" db="EMBL/GenBank/DDBJ databases">
        <authorList>
            <consortium name="Lawrence Berkeley National Laboratory"/>
            <person name="Haridas S."/>
            <person name="Hensen N."/>
            <person name="Bonometti L."/>
            <person name="Westerberg I."/>
            <person name="Brannstrom I.O."/>
            <person name="Guillou S."/>
            <person name="Cros-Aarteil S."/>
            <person name="Calhoun S."/>
            <person name="Kuo A."/>
            <person name="Mondo S."/>
            <person name="Pangilinan J."/>
            <person name="Riley R."/>
            <person name="Labutti K."/>
            <person name="Andreopoulos B."/>
            <person name="Lipzen A."/>
            <person name="Chen C."/>
            <person name="Yanf M."/>
            <person name="Daum C."/>
            <person name="Ng V."/>
            <person name="Clum A."/>
            <person name="Steindorff A."/>
            <person name="Ohm R."/>
            <person name="Martin F."/>
            <person name="Silar P."/>
            <person name="Natvig D."/>
            <person name="Lalanne C."/>
            <person name="Gautier V."/>
            <person name="Ament-Velasquez S.L."/>
            <person name="Kruys A."/>
            <person name="Hutchinson M.I."/>
            <person name="Powell A.J."/>
            <person name="Barry K."/>
            <person name="Miller A.N."/>
            <person name="Grigoriev I.V."/>
            <person name="Debuchy R."/>
            <person name="Gladieux P."/>
            <person name="Thoren M.H."/>
            <person name="Johannesson H."/>
        </authorList>
    </citation>
    <scope>NUCLEOTIDE SEQUENCE</scope>
    <source>
        <strain evidence="3">SMH4131-1</strain>
    </source>
</reference>
<evidence type="ECO:0000256" key="1">
    <source>
        <dbReference type="SAM" id="MobiDB-lite"/>
    </source>
</evidence>
<dbReference type="PROSITE" id="PS00028">
    <property type="entry name" value="ZINC_FINGER_C2H2_1"/>
    <property type="match status" value="1"/>
</dbReference>
<dbReference type="EMBL" id="JAUEPO010000004">
    <property type="protein sequence ID" value="KAK3324038.1"/>
    <property type="molecule type" value="Genomic_DNA"/>
</dbReference>
<feature type="region of interest" description="Disordered" evidence="1">
    <location>
        <begin position="388"/>
        <end position="410"/>
    </location>
</feature>
<feature type="region of interest" description="Disordered" evidence="1">
    <location>
        <begin position="13"/>
        <end position="49"/>
    </location>
</feature>
<dbReference type="Pfam" id="PF12511">
    <property type="entry name" value="DUF3716"/>
    <property type="match status" value="2"/>
</dbReference>
<keyword evidence="4" id="KW-1185">Reference proteome</keyword>
<evidence type="ECO:0000259" key="2">
    <source>
        <dbReference type="PROSITE" id="PS00028"/>
    </source>
</evidence>
<evidence type="ECO:0000313" key="3">
    <source>
        <dbReference type="EMBL" id="KAK3324038.1"/>
    </source>
</evidence>
<proteinExistence type="predicted"/>
<accession>A0AAE0IFJ7</accession>
<feature type="domain" description="C2H2-type" evidence="2">
    <location>
        <begin position="303"/>
        <end position="326"/>
    </location>
</feature>
<dbReference type="Proteomes" id="UP001286456">
    <property type="component" value="Unassembled WGS sequence"/>
</dbReference>
<sequence>MVPPSIPKAAEFTWLSGSQKEPGANDSALIRGSNSGSRDDSEFLSDHSTPIQVEGETINDDLQSDWKTLWTYLQDFLVRHKGPDLPQKGWVRQLITLPRVRNLEWNVERLTLHPFLDSQPRDVSAVIIQVTGELAPNPCTKCRDGKGPFQGCVMIAETAHPGPLNSIFACANCFYHYGQTYCSHKGWGAKRARRITSTRAQGGSRQSMDFSIGDATLQETSRLEGTVDGGESDNQAGTPQAAQFEFRISPMGEEDSIQVAEPDTGRPYSMWPDQFGQLVSMSGALIPAGYKLDTTYPDRPWICPVRTCRRAFYKRQDLGFHFERAHYAYLFNDNGDGTLSQAGVYRKKKLGAGGKIITKAPPLVVSRNPIDESKQVPLIPARLPDYAAAGQTTPSNTNTEEDQSLPASELRSDPKGLWDYIQPFLAHTDAIPDSGFVKELLPMPRQRDLTMNPYRPLERFYEKNPRDISAAIIQVTGEKAPKGCGRCREGRGPFQGCVVIARKSNAEARSRYISCANCLYHGNQTYCSLKEWVPKRSQAPFPKHGWVGGRAAIEAAVAEGSRTPSELPPPSTARNNKRSAAFDGDYGHDAKRHQGTPLSGADGEDASMLDGSPFRESSDGRRPRGRPPRSAQPTQTGQSLSSSSLVTAGYYQPAVLEMETWEVAPGRIREDSVANGENIAFSKAYLSTNKSVPVCEDVSFRVDTIQSGATLQMEPERNMTRICSLATGKARVKLEGEAEFTIGPHGMFKVKAGVSCTVQNWLYDNAILHVTSLSGFV</sequence>
<feature type="region of interest" description="Disordered" evidence="1">
    <location>
        <begin position="558"/>
        <end position="644"/>
    </location>
</feature>
<evidence type="ECO:0000313" key="4">
    <source>
        <dbReference type="Proteomes" id="UP001286456"/>
    </source>
</evidence>
<name>A0AAE0IFJ7_9PEZI</name>
<dbReference type="AlphaFoldDB" id="A0AAE0IFJ7"/>